<name>A0AAE9XQ40_9PROT</name>
<protein>
    <recommendedName>
        <fullName evidence="9">Membrane fusion protein (MFP) family protein</fullName>
    </recommendedName>
</protein>
<keyword evidence="5 9" id="KW-0997">Cell inner membrane</keyword>
<comment type="similarity">
    <text evidence="2 9">Belongs to the membrane fusion protein (MFP) (TC 8.A.1) family.</text>
</comment>
<dbReference type="AlphaFoldDB" id="A0AAE9XQ40"/>
<evidence type="ECO:0000259" key="12">
    <source>
        <dbReference type="Pfam" id="PF26002"/>
    </source>
</evidence>
<keyword evidence="3 9" id="KW-0813">Transport</keyword>
<dbReference type="InterPro" id="IPR050739">
    <property type="entry name" value="MFP"/>
</dbReference>
<accession>A0AAE9XQ40</accession>
<evidence type="ECO:0000256" key="3">
    <source>
        <dbReference type="ARBA" id="ARBA00022448"/>
    </source>
</evidence>
<dbReference type="PANTHER" id="PTHR30386">
    <property type="entry name" value="MEMBRANE FUSION SUBUNIT OF EMRAB-TOLC MULTIDRUG EFFLUX PUMP"/>
    <property type="match status" value="1"/>
</dbReference>
<evidence type="ECO:0000256" key="8">
    <source>
        <dbReference type="ARBA" id="ARBA00023136"/>
    </source>
</evidence>
<gene>
    <name evidence="13" type="ORF">PH603_05040</name>
</gene>
<dbReference type="PRINTS" id="PR01490">
    <property type="entry name" value="RTXTOXIND"/>
</dbReference>
<dbReference type="Gene3D" id="2.40.30.170">
    <property type="match status" value="1"/>
</dbReference>
<evidence type="ECO:0000256" key="9">
    <source>
        <dbReference type="RuleBase" id="RU365093"/>
    </source>
</evidence>
<dbReference type="NCBIfam" id="TIGR01843">
    <property type="entry name" value="type_I_hlyD"/>
    <property type="match status" value="1"/>
</dbReference>
<organism evidence="13 14">
    <name type="scientific">Gimibacter soli</name>
    <dbReference type="NCBI Taxonomy" id="3024400"/>
    <lineage>
        <taxon>Bacteria</taxon>
        <taxon>Pseudomonadati</taxon>
        <taxon>Pseudomonadota</taxon>
        <taxon>Alphaproteobacteria</taxon>
        <taxon>Kordiimonadales</taxon>
        <taxon>Temperatibacteraceae</taxon>
        <taxon>Gimibacter</taxon>
    </lineage>
</organism>
<dbReference type="RefSeq" id="WP_289504891.1">
    <property type="nucleotide sequence ID" value="NZ_CP116805.1"/>
</dbReference>
<evidence type="ECO:0000313" key="14">
    <source>
        <dbReference type="Proteomes" id="UP001217500"/>
    </source>
</evidence>
<keyword evidence="7" id="KW-1133">Transmembrane helix</keyword>
<evidence type="ECO:0000256" key="10">
    <source>
        <dbReference type="SAM" id="Coils"/>
    </source>
</evidence>
<proteinExistence type="inferred from homology"/>
<feature type="coiled-coil region" evidence="10">
    <location>
        <begin position="259"/>
        <end position="315"/>
    </location>
</feature>
<dbReference type="InterPro" id="IPR010129">
    <property type="entry name" value="T1SS_HlyD"/>
</dbReference>
<comment type="subcellular location">
    <subcellularLocation>
        <location evidence="1 9">Cell inner membrane</location>
        <topology evidence="1 9">Single-pass membrane protein</topology>
    </subcellularLocation>
</comment>
<dbReference type="Pfam" id="PF25994">
    <property type="entry name" value="HH_AprE"/>
    <property type="match status" value="1"/>
</dbReference>
<dbReference type="InterPro" id="IPR058781">
    <property type="entry name" value="HH_AprE-like"/>
</dbReference>
<dbReference type="Gene3D" id="2.40.50.100">
    <property type="match status" value="1"/>
</dbReference>
<evidence type="ECO:0000256" key="7">
    <source>
        <dbReference type="ARBA" id="ARBA00022989"/>
    </source>
</evidence>
<keyword evidence="4 9" id="KW-1003">Cell membrane</keyword>
<keyword evidence="14" id="KW-1185">Reference proteome</keyword>
<dbReference type="InterPro" id="IPR058982">
    <property type="entry name" value="Beta-barrel_AprE"/>
</dbReference>
<dbReference type="KEGG" id="gso:PH603_05040"/>
<reference evidence="13" key="1">
    <citation type="submission" date="2023-01" db="EMBL/GenBank/DDBJ databases">
        <title>The genome sequence of Kordiimonadaceae bacterium 6D33.</title>
        <authorList>
            <person name="Liu Y."/>
        </authorList>
    </citation>
    <scope>NUCLEOTIDE SEQUENCE</scope>
    <source>
        <strain evidence="13">6D33</strain>
    </source>
</reference>
<sequence length="457" mass="50852">MTTSNNTVAKMVPMPATIEDQFDRNGLTDWAANVQDTHGGLVTVAKITFLALVVIGGIWGSTVKIGGAVISGGRVIAVDRNRVVQHLEGGILKSLDVREGDIVKAGQVVAQLDDTRSAPDLANYLVQRVILEAQLARRRAEVNLTDTIDFAKIEGTTIALQPRVQEAIASQQGEFKAQRDSMLADLDIIDTRIQSLRKDIVSTDELIGALNSQNVLYNKELNDFRELLDKGLIRRTQVYATERKVTEMNANIAIKKLERNQILKDIDGLESQKRQVQLQYVEEASRQISELQRNLNTLDEAITRLQDSVERARIKSPVDGTVFKITARTLGAVIQPGQPIMEIFPNNDKLTIEAYVNVRDIEQIHNRQKVNVVFPSNRLNPSQTIPGEVTYLSADAVITEANPSGNYIAHVQVDPGQTDQDILPGNLAEVYFVTEPKTFFAYMFEPITRFAFRTFKG</sequence>
<dbReference type="GO" id="GO:0005886">
    <property type="term" value="C:plasma membrane"/>
    <property type="evidence" value="ECO:0007669"/>
    <property type="project" value="UniProtKB-SubCell"/>
</dbReference>
<keyword evidence="8" id="KW-0472">Membrane</keyword>
<feature type="domain" description="AprE-like long alpha-helical hairpin" evidence="11">
    <location>
        <begin position="120"/>
        <end position="307"/>
    </location>
</feature>
<evidence type="ECO:0000256" key="5">
    <source>
        <dbReference type="ARBA" id="ARBA00022519"/>
    </source>
</evidence>
<dbReference type="EMBL" id="CP116805">
    <property type="protein sequence ID" value="WCL55122.1"/>
    <property type="molecule type" value="Genomic_DNA"/>
</dbReference>
<keyword evidence="6" id="KW-0812">Transmembrane</keyword>
<evidence type="ECO:0000313" key="13">
    <source>
        <dbReference type="EMBL" id="WCL55122.1"/>
    </source>
</evidence>
<dbReference type="GO" id="GO:0015031">
    <property type="term" value="P:protein transport"/>
    <property type="evidence" value="ECO:0007669"/>
    <property type="project" value="InterPro"/>
</dbReference>
<evidence type="ECO:0000256" key="4">
    <source>
        <dbReference type="ARBA" id="ARBA00022475"/>
    </source>
</evidence>
<keyword evidence="10" id="KW-0175">Coiled coil</keyword>
<evidence type="ECO:0000256" key="6">
    <source>
        <dbReference type="ARBA" id="ARBA00022692"/>
    </source>
</evidence>
<evidence type="ECO:0000259" key="11">
    <source>
        <dbReference type="Pfam" id="PF25994"/>
    </source>
</evidence>
<evidence type="ECO:0000256" key="2">
    <source>
        <dbReference type="ARBA" id="ARBA00009477"/>
    </source>
</evidence>
<dbReference type="Proteomes" id="UP001217500">
    <property type="component" value="Chromosome"/>
</dbReference>
<dbReference type="PANTHER" id="PTHR30386:SF17">
    <property type="entry name" value="ALKALINE PROTEASE SECRETION PROTEIN APRE"/>
    <property type="match status" value="1"/>
</dbReference>
<dbReference type="Pfam" id="PF26002">
    <property type="entry name" value="Beta-barrel_AprE"/>
    <property type="match status" value="1"/>
</dbReference>
<feature type="domain" description="AprE-like beta-barrel" evidence="12">
    <location>
        <begin position="350"/>
        <end position="434"/>
    </location>
</feature>
<evidence type="ECO:0000256" key="1">
    <source>
        <dbReference type="ARBA" id="ARBA00004377"/>
    </source>
</evidence>